<reference evidence="2" key="1">
    <citation type="journal article" date="2019" name="Int. J. Syst. Evol. Microbiol.">
        <title>The Global Catalogue of Microorganisms (GCM) 10K type strain sequencing project: providing services to taxonomists for standard genome sequencing and annotation.</title>
        <authorList>
            <consortium name="The Broad Institute Genomics Platform"/>
            <consortium name="The Broad Institute Genome Sequencing Center for Infectious Disease"/>
            <person name="Wu L."/>
            <person name="Ma J."/>
        </authorList>
    </citation>
    <scope>NUCLEOTIDE SEQUENCE [LARGE SCALE GENOMIC DNA]</scope>
    <source>
        <strain evidence="2">CGMCC 1.15353</strain>
    </source>
</reference>
<dbReference type="EMBL" id="BMIN01000009">
    <property type="protein sequence ID" value="GGD14742.1"/>
    <property type="molecule type" value="Genomic_DNA"/>
</dbReference>
<keyword evidence="2" id="KW-1185">Reference proteome</keyword>
<comment type="caution">
    <text evidence="1">The sequence shown here is derived from an EMBL/GenBank/DDBJ whole genome shotgun (WGS) entry which is preliminary data.</text>
</comment>
<accession>A0ABQ1Q5Z2</accession>
<gene>
    <name evidence="1" type="ORF">GCM10011389_22990</name>
</gene>
<dbReference type="Proteomes" id="UP000642571">
    <property type="component" value="Unassembled WGS sequence"/>
</dbReference>
<protein>
    <submittedName>
        <fullName evidence="1">Uncharacterized protein</fullName>
    </submittedName>
</protein>
<evidence type="ECO:0000313" key="1">
    <source>
        <dbReference type="EMBL" id="GGD14742.1"/>
    </source>
</evidence>
<proteinExistence type="predicted"/>
<sequence length="40" mass="4860">MKISIPTRVIYFNKDELDNWVMGNREDFIARTRLFRGTVR</sequence>
<evidence type="ECO:0000313" key="2">
    <source>
        <dbReference type="Proteomes" id="UP000642571"/>
    </source>
</evidence>
<organism evidence="1 2">
    <name type="scientific">Pontibacillus salipaludis</name>
    <dbReference type="NCBI Taxonomy" id="1697394"/>
    <lineage>
        <taxon>Bacteria</taxon>
        <taxon>Bacillati</taxon>
        <taxon>Bacillota</taxon>
        <taxon>Bacilli</taxon>
        <taxon>Bacillales</taxon>
        <taxon>Bacillaceae</taxon>
        <taxon>Pontibacillus</taxon>
    </lineage>
</organism>
<name>A0ABQ1Q5Z2_9BACI</name>